<dbReference type="InterPro" id="IPR008397">
    <property type="entry name" value="Alginate_lyase_dom"/>
</dbReference>
<keyword evidence="2" id="KW-0456">Lyase</keyword>
<dbReference type="Gene3D" id="1.50.10.100">
    <property type="entry name" value="Chondroitin AC/alginate lyase"/>
    <property type="match status" value="1"/>
</dbReference>
<dbReference type="SUPFAM" id="SSF48230">
    <property type="entry name" value="Chondroitin AC/alginate lyase"/>
    <property type="match status" value="1"/>
</dbReference>
<dbReference type="GO" id="GO:0042597">
    <property type="term" value="C:periplasmic space"/>
    <property type="evidence" value="ECO:0007669"/>
    <property type="project" value="InterPro"/>
</dbReference>
<dbReference type="Pfam" id="PF05426">
    <property type="entry name" value="Alginate_lyase"/>
    <property type="match status" value="1"/>
</dbReference>
<keyword evidence="7" id="KW-1185">Reference proteome</keyword>
<feature type="region of interest" description="Disordered" evidence="3">
    <location>
        <begin position="73"/>
        <end position="204"/>
    </location>
</feature>
<evidence type="ECO:0000256" key="3">
    <source>
        <dbReference type="SAM" id="MobiDB-lite"/>
    </source>
</evidence>
<reference evidence="6" key="1">
    <citation type="journal article" date="2020" name="Fungal Divers.">
        <title>Resolving the Mortierellaceae phylogeny through synthesis of multi-gene phylogenetics and phylogenomics.</title>
        <authorList>
            <person name="Vandepol N."/>
            <person name="Liber J."/>
            <person name="Desiro A."/>
            <person name="Na H."/>
            <person name="Kennedy M."/>
            <person name="Barry K."/>
            <person name="Grigoriev I.V."/>
            <person name="Miller A.N."/>
            <person name="O'Donnell K."/>
            <person name="Stajich J.E."/>
            <person name="Bonito G."/>
        </authorList>
    </citation>
    <scope>NUCLEOTIDE SEQUENCE</scope>
    <source>
        <strain evidence="6">KOD1015</strain>
    </source>
</reference>
<feature type="compositionally biased region" description="Acidic residues" evidence="3">
    <location>
        <begin position="189"/>
        <end position="204"/>
    </location>
</feature>
<name>A0A9P6FLK4_9FUNG</name>
<feature type="compositionally biased region" description="Polar residues" evidence="3">
    <location>
        <begin position="102"/>
        <end position="114"/>
    </location>
</feature>
<evidence type="ECO:0000256" key="2">
    <source>
        <dbReference type="ARBA" id="ARBA00023239"/>
    </source>
</evidence>
<protein>
    <recommendedName>
        <fullName evidence="5">Alginate lyase domain-containing protein</fullName>
    </recommendedName>
</protein>
<proteinExistence type="predicted"/>
<accession>A0A9P6FLK4</accession>
<evidence type="ECO:0000256" key="4">
    <source>
        <dbReference type="SAM" id="Phobius"/>
    </source>
</evidence>
<gene>
    <name evidence="6" type="ORF">BGW38_008126</name>
</gene>
<feature type="compositionally biased region" description="Low complexity" evidence="3">
    <location>
        <begin position="165"/>
        <end position="176"/>
    </location>
</feature>
<keyword evidence="1" id="KW-0732">Signal</keyword>
<keyword evidence="4" id="KW-0472">Membrane</keyword>
<feature type="domain" description="Alginate lyase" evidence="5">
    <location>
        <begin position="294"/>
        <end position="352"/>
    </location>
</feature>
<dbReference type="GO" id="GO:0016829">
    <property type="term" value="F:lyase activity"/>
    <property type="evidence" value="ECO:0007669"/>
    <property type="project" value="UniProtKB-KW"/>
</dbReference>
<feature type="transmembrane region" description="Helical" evidence="4">
    <location>
        <begin position="54"/>
        <end position="73"/>
    </location>
</feature>
<evidence type="ECO:0000256" key="1">
    <source>
        <dbReference type="ARBA" id="ARBA00022729"/>
    </source>
</evidence>
<sequence>MKKARPNSVVVLPSHHGHAQFKDKPVLGDGTLGSGGMSGGNSGGLAGRMTLRRMILTAGGLLFAYITVTTILGSGPGRERRGPVVTRPEADPYLDVPHDNNAGVNNGHRNSNSNKPPPVIKIDPIEEEKKDPWAEPVKQPGQDIHVDDSKPQQQQEKPPPPPPQKQLQEQPVVQEPDNSNKNNAGSDAGESEDEGESNVDEPVETESMLTIATKARQNSPVSYPDLLSAIRRERDYAIALIVREADMALKSDKVYSVTLKNQTAPSGDVHDYLSLSKYYWPNKKFASGLPYVHIMGMAYHFTGDSSYAEKCAMRLKEWFLDEATYMNPNINYGSLRKGEKLGARTGVLDMFTIFR</sequence>
<dbReference type="Proteomes" id="UP000780801">
    <property type="component" value="Unassembled WGS sequence"/>
</dbReference>
<evidence type="ECO:0000259" key="5">
    <source>
        <dbReference type="Pfam" id="PF05426"/>
    </source>
</evidence>
<keyword evidence="4" id="KW-1133">Transmembrane helix</keyword>
<organism evidence="6 7">
    <name type="scientific">Lunasporangiospora selenospora</name>
    <dbReference type="NCBI Taxonomy" id="979761"/>
    <lineage>
        <taxon>Eukaryota</taxon>
        <taxon>Fungi</taxon>
        <taxon>Fungi incertae sedis</taxon>
        <taxon>Mucoromycota</taxon>
        <taxon>Mortierellomycotina</taxon>
        <taxon>Mortierellomycetes</taxon>
        <taxon>Mortierellales</taxon>
        <taxon>Mortierellaceae</taxon>
        <taxon>Lunasporangiospora</taxon>
    </lineage>
</organism>
<feature type="compositionally biased region" description="Basic and acidic residues" evidence="3">
    <location>
        <begin position="123"/>
        <end position="133"/>
    </location>
</feature>
<dbReference type="AlphaFoldDB" id="A0A9P6FLK4"/>
<dbReference type="OrthoDB" id="63533at2759"/>
<dbReference type="InterPro" id="IPR008929">
    <property type="entry name" value="Chondroitin_lyas"/>
</dbReference>
<keyword evidence="4" id="KW-0812">Transmembrane</keyword>
<evidence type="ECO:0000313" key="6">
    <source>
        <dbReference type="EMBL" id="KAF9576673.1"/>
    </source>
</evidence>
<dbReference type="EMBL" id="JAABOA010005504">
    <property type="protein sequence ID" value="KAF9576673.1"/>
    <property type="molecule type" value="Genomic_DNA"/>
</dbReference>
<feature type="region of interest" description="Disordered" evidence="3">
    <location>
        <begin position="1"/>
        <end position="35"/>
    </location>
</feature>
<evidence type="ECO:0000313" key="7">
    <source>
        <dbReference type="Proteomes" id="UP000780801"/>
    </source>
</evidence>
<comment type="caution">
    <text evidence="6">The sequence shown here is derived from an EMBL/GenBank/DDBJ whole genome shotgun (WGS) entry which is preliminary data.</text>
</comment>